<dbReference type="EMBL" id="BAAAYL010000002">
    <property type="protein sequence ID" value="GAA3380869.1"/>
    <property type="molecule type" value="Genomic_DNA"/>
</dbReference>
<name>A0ABP6SN95_9ACTN</name>
<proteinExistence type="predicted"/>
<keyword evidence="2" id="KW-1185">Reference proteome</keyword>
<protein>
    <submittedName>
        <fullName evidence="1">Uncharacterized protein</fullName>
    </submittedName>
</protein>
<comment type="caution">
    <text evidence="1">The sequence shown here is derived from an EMBL/GenBank/DDBJ whole genome shotgun (WGS) entry which is preliminary data.</text>
</comment>
<sequence length="104" mass="11567">MLAYCAQGLVLDCPAKTIPALVEWTLNEARPGAPRLNRNGNDTDPLIVLTASAVARFGLPAVLEDRRALRLPEHHKVVRQITRAKRASAMRSPRLWMISTSRAR</sequence>
<reference evidence="2" key="1">
    <citation type="journal article" date="2019" name="Int. J. Syst. Evol. Microbiol.">
        <title>The Global Catalogue of Microorganisms (GCM) 10K type strain sequencing project: providing services to taxonomists for standard genome sequencing and annotation.</title>
        <authorList>
            <consortium name="The Broad Institute Genomics Platform"/>
            <consortium name="The Broad Institute Genome Sequencing Center for Infectious Disease"/>
            <person name="Wu L."/>
            <person name="Ma J."/>
        </authorList>
    </citation>
    <scope>NUCLEOTIDE SEQUENCE [LARGE SCALE GENOMIC DNA]</scope>
    <source>
        <strain evidence="2">JCM 9651</strain>
    </source>
</reference>
<accession>A0ABP6SN95</accession>
<evidence type="ECO:0000313" key="1">
    <source>
        <dbReference type="EMBL" id="GAA3380869.1"/>
    </source>
</evidence>
<organism evidence="1 2">
    <name type="scientific">Streptomyces sannanensis</name>
    <dbReference type="NCBI Taxonomy" id="285536"/>
    <lineage>
        <taxon>Bacteria</taxon>
        <taxon>Bacillati</taxon>
        <taxon>Actinomycetota</taxon>
        <taxon>Actinomycetes</taxon>
        <taxon>Kitasatosporales</taxon>
        <taxon>Streptomycetaceae</taxon>
        <taxon>Streptomyces</taxon>
    </lineage>
</organism>
<evidence type="ECO:0000313" key="2">
    <source>
        <dbReference type="Proteomes" id="UP001499990"/>
    </source>
</evidence>
<dbReference type="Proteomes" id="UP001499990">
    <property type="component" value="Unassembled WGS sequence"/>
</dbReference>
<dbReference type="RefSeq" id="WP_425586365.1">
    <property type="nucleotide sequence ID" value="NZ_BAAAYL010000002.1"/>
</dbReference>
<gene>
    <name evidence="1" type="ORF">GCM10020367_69890</name>
</gene>